<evidence type="ECO:0008006" key="3">
    <source>
        <dbReference type="Google" id="ProtNLM"/>
    </source>
</evidence>
<reference evidence="1" key="1">
    <citation type="submission" date="2023-06" db="EMBL/GenBank/DDBJ databases">
        <title>Genomic of Parafulvivirga corallium.</title>
        <authorList>
            <person name="Wang G."/>
        </authorList>
    </citation>
    <scope>NUCLEOTIDE SEQUENCE</scope>
    <source>
        <strain evidence="1">BMA10</strain>
    </source>
</reference>
<sequence length="500" mass="58435">MKISRLALFGWLAMLFVQCHSLQWNQQDKHVQSERASESVLEAFAKYPNGIMKLKASTPGYDYAYDVAEKDVYYGKDSTKFHFKQVEIRLHETMPAGQVIVDFTFLDDQGNKVNVNGVDLIRLTPKLDSQDELIYAELLLEEFNRFGVSFRKEHEEFNVQLATSEVPEVQENAYRCSIVNNCLAGTKWEFALNTTDYSDFKDRIRGINNLNQNRLLAHSWFYLDRDLYNALMHMKNPQLKAGALDLDYDSLSVIGENTVVDFEKLRKPVRYRVETAMLEVGHQSNRVVKPLDIEEHFKAEFGLLLNNKRYTYKTILEEPISLTQFRDRGFYFETTPKVCDFNWMKYVDNIEVDVLDIEGSNSYVQLTLNGQWSPYKVTIGNVDLALIDEQKLFGLLFGVNAYPKSRRYNPSQNTIVYDAELLPDEIKPFVLLTDNKSGKWINNQYKGIEKIYLTYESLERDVLNVYVLSYERITPVWMGRVKLPKKLRQLVRVRRNLYNY</sequence>
<keyword evidence="2" id="KW-1185">Reference proteome</keyword>
<dbReference type="EMBL" id="JAUJEA010000015">
    <property type="protein sequence ID" value="MDN5205223.1"/>
    <property type="molecule type" value="Genomic_DNA"/>
</dbReference>
<accession>A0ABT8KYL6</accession>
<comment type="caution">
    <text evidence="1">The sequence shown here is derived from an EMBL/GenBank/DDBJ whole genome shotgun (WGS) entry which is preliminary data.</text>
</comment>
<evidence type="ECO:0000313" key="2">
    <source>
        <dbReference type="Proteomes" id="UP001172082"/>
    </source>
</evidence>
<dbReference type="Proteomes" id="UP001172082">
    <property type="component" value="Unassembled WGS sequence"/>
</dbReference>
<gene>
    <name evidence="1" type="ORF">QQ008_27820</name>
</gene>
<name>A0ABT8KYL6_9BACT</name>
<proteinExistence type="predicted"/>
<organism evidence="1 2">
    <name type="scientific">Splendidivirga corallicola</name>
    <dbReference type="NCBI Taxonomy" id="3051826"/>
    <lineage>
        <taxon>Bacteria</taxon>
        <taxon>Pseudomonadati</taxon>
        <taxon>Bacteroidota</taxon>
        <taxon>Cytophagia</taxon>
        <taxon>Cytophagales</taxon>
        <taxon>Splendidivirgaceae</taxon>
        <taxon>Splendidivirga</taxon>
    </lineage>
</organism>
<evidence type="ECO:0000313" key="1">
    <source>
        <dbReference type="EMBL" id="MDN5205223.1"/>
    </source>
</evidence>
<protein>
    <recommendedName>
        <fullName evidence="3">DUF3857 domain-containing protein</fullName>
    </recommendedName>
</protein>
<dbReference type="RefSeq" id="WP_346755244.1">
    <property type="nucleotide sequence ID" value="NZ_JAUJEA010000015.1"/>
</dbReference>